<dbReference type="InterPro" id="IPR036087">
    <property type="entry name" value="Nict_dMeBzImd_PRibTrfase_sf"/>
</dbReference>
<dbReference type="Pfam" id="PF02277">
    <property type="entry name" value="DBI_PRT"/>
    <property type="match status" value="1"/>
</dbReference>
<evidence type="ECO:0000256" key="5">
    <source>
        <dbReference type="ARBA" id="ARBA00022573"/>
    </source>
</evidence>
<dbReference type="CDD" id="cd02439">
    <property type="entry name" value="DMB-PRT_CobT"/>
    <property type="match status" value="1"/>
</dbReference>
<evidence type="ECO:0000256" key="6">
    <source>
        <dbReference type="ARBA" id="ARBA00022676"/>
    </source>
</evidence>
<dbReference type="RefSeq" id="WP_128466742.1">
    <property type="nucleotide sequence ID" value="NZ_CP035108.1"/>
</dbReference>
<evidence type="ECO:0000256" key="10">
    <source>
        <dbReference type="HAMAP-Rule" id="MF_00230"/>
    </source>
</evidence>
<dbReference type="EMBL" id="CP035108">
    <property type="protein sequence ID" value="QAR33456.1"/>
    <property type="molecule type" value="Genomic_DNA"/>
</dbReference>
<evidence type="ECO:0000313" key="12">
    <source>
        <dbReference type="Proteomes" id="UP000287502"/>
    </source>
</evidence>
<comment type="pathway">
    <text evidence="1 10">Nucleoside biosynthesis; alpha-ribazole biosynthesis; alpha-ribazole from 5,6-dimethylbenzimidazole: step 1/2.</text>
</comment>
<gene>
    <name evidence="10 11" type="primary">cobT</name>
    <name evidence="11" type="ORF">EP073_08595</name>
</gene>
<dbReference type="Gene3D" id="3.40.50.10210">
    <property type="match status" value="1"/>
</dbReference>
<evidence type="ECO:0000256" key="1">
    <source>
        <dbReference type="ARBA" id="ARBA00005049"/>
    </source>
</evidence>
<dbReference type="InterPro" id="IPR017846">
    <property type="entry name" value="Nict_dMeBzImd_PRibTrfase_bact"/>
</dbReference>
<evidence type="ECO:0000313" key="11">
    <source>
        <dbReference type="EMBL" id="QAR33456.1"/>
    </source>
</evidence>
<evidence type="ECO:0000256" key="3">
    <source>
        <dbReference type="ARBA" id="ARBA00011991"/>
    </source>
</evidence>
<dbReference type="GO" id="GO:0008939">
    <property type="term" value="F:nicotinate-nucleotide-dimethylbenzimidazole phosphoribosyltransferase activity"/>
    <property type="evidence" value="ECO:0007669"/>
    <property type="project" value="UniProtKB-UniRule"/>
</dbReference>
<evidence type="ECO:0000256" key="7">
    <source>
        <dbReference type="ARBA" id="ARBA00022679"/>
    </source>
</evidence>
<evidence type="ECO:0000256" key="2">
    <source>
        <dbReference type="ARBA" id="ARBA00007110"/>
    </source>
</evidence>
<keyword evidence="7 10" id="KW-0808">Transferase</keyword>
<evidence type="ECO:0000256" key="4">
    <source>
        <dbReference type="ARBA" id="ARBA00015486"/>
    </source>
</evidence>
<dbReference type="PANTHER" id="PTHR43463:SF1">
    <property type="entry name" value="NICOTINATE-NUCLEOTIDE--DIMETHYLBENZIMIDAZOLE PHOSPHORIBOSYLTRANSFERASE"/>
    <property type="match status" value="1"/>
</dbReference>
<dbReference type="KEGG" id="gtl:EP073_08595"/>
<dbReference type="PANTHER" id="PTHR43463">
    <property type="entry name" value="NICOTINATE-NUCLEOTIDE--DIMETHYLBENZIMIDAZOLE PHOSPHORIBOSYLTRANSFERASE"/>
    <property type="match status" value="1"/>
</dbReference>
<dbReference type="OrthoDB" id="9781491at2"/>
<dbReference type="NCBIfam" id="NF000996">
    <property type="entry name" value="PRK00105.1"/>
    <property type="match status" value="1"/>
</dbReference>
<sequence>MRFQQIVEDIKESNKTVYEKARERTANLIMPPRAMGRLNDISEKLCAIYGNLKPATDKRAVFVMAGDHGIAAKGVSAFPQEVTGQMMGAFMGGMATINALSKAVGVKVFVTDAGTLHSMPDAVISENAEFFQRKVASGTKDFSAEPAMTNEQAKLSILAGYDVTSEQIRRHGLNLVATGDMGIGNTTPSSAIGSVITGETVEMMTGMGSGLTDDRVLNKINMIKQGIEINKPNPKDGLDVLAKVGGFEIGAIAGTIIAAAHHRIPVVIDGIISTAGALIAASIAPKTLDYMIAGHVSEEPGHKLMLRHLGLVPVLDLGMRLGEGTGAVAAMQIIDLAAAVIRDVATFEEAAVSGRDE</sequence>
<comment type="similarity">
    <text evidence="2 10">Belongs to the CobT family.</text>
</comment>
<dbReference type="NCBIfam" id="TIGR03160">
    <property type="entry name" value="cobT_DBIPRT"/>
    <property type="match status" value="1"/>
</dbReference>
<proteinExistence type="inferred from homology"/>
<accession>A0A410JZ32</accession>
<dbReference type="Gene3D" id="1.10.1610.10">
    <property type="match status" value="1"/>
</dbReference>
<reference evidence="11 12" key="1">
    <citation type="submission" date="2019-01" db="EMBL/GenBank/DDBJ databases">
        <title>Geovibrio thiophilus DSM 11263, complete genome.</title>
        <authorList>
            <person name="Spring S."/>
            <person name="Bunk B."/>
            <person name="Sproer C."/>
        </authorList>
    </citation>
    <scope>NUCLEOTIDE SEQUENCE [LARGE SCALE GENOMIC DNA]</scope>
    <source>
        <strain evidence="11 12">DSM 11263</strain>
    </source>
</reference>
<keyword evidence="12" id="KW-1185">Reference proteome</keyword>
<evidence type="ECO:0000256" key="8">
    <source>
        <dbReference type="ARBA" id="ARBA00030686"/>
    </source>
</evidence>
<keyword evidence="6 10" id="KW-0328">Glycosyltransferase</keyword>
<organism evidence="11 12">
    <name type="scientific">Geovibrio thiophilus</name>
    <dbReference type="NCBI Taxonomy" id="139438"/>
    <lineage>
        <taxon>Bacteria</taxon>
        <taxon>Pseudomonadati</taxon>
        <taxon>Deferribacterota</taxon>
        <taxon>Deferribacteres</taxon>
        <taxon>Deferribacterales</taxon>
        <taxon>Geovibrionaceae</taxon>
        <taxon>Geovibrio</taxon>
    </lineage>
</organism>
<comment type="function">
    <text evidence="10">Catalyzes the synthesis of alpha-ribazole-5'-phosphate from nicotinate mononucleotide (NAMN) and 5,6-dimethylbenzimidazole (DMB).</text>
</comment>
<dbReference type="EC" id="2.4.2.21" evidence="3 10"/>
<dbReference type="SUPFAM" id="SSF52733">
    <property type="entry name" value="Nicotinate mononucleotide:5,6-dimethylbenzimidazole phosphoribosyltransferase (CobT)"/>
    <property type="match status" value="1"/>
</dbReference>
<dbReference type="UniPathway" id="UPA00061">
    <property type="reaction ID" value="UER00516"/>
</dbReference>
<comment type="catalytic activity">
    <reaction evidence="9 10">
        <text>5,6-dimethylbenzimidazole + nicotinate beta-D-ribonucleotide = alpha-ribazole 5'-phosphate + nicotinate + H(+)</text>
        <dbReference type="Rhea" id="RHEA:11196"/>
        <dbReference type="ChEBI" id="CHEBI:15378"/>
        <dbReference type="ChEBI" id="CHEBI:15890"/>
        <dbReference type="ChEBI" id="CHEBI:32544"/>
        <dbReference type="ChEBI" id="CHEBI:57502"/>
        <dbReference type="ChEBI" id="CHEBI:57918"/>
        <dbReference type="EC" id="2.4.2.21"/>
    </reaction>
</comment>
<protein>
    <recommendedName>
        <fullName evidence="4 10">Nicotinate-nucleotide--dimethylbenzimidazole phosphoribosyltransferase</fullName>
        <shortName evidence="10">NN:DBI PRT</shortName>
        <ecNumber evidence="3 10">2.4.2.21</ecNumber>
    </recommendedName>
    <alternativeName>
        <fullName evidence="8 10">N(1)-alpha-phosphoribosyltransferase</fullName>
    </alternativeName>
</protein>
<dbReference type="Proteomes" id="UP000287502">
    <property type="component" value="Chromosome"/>
</dbReference>
<dbReference type="InterPro" id="IPR003200">
    <property type="entry name" value="Nict_dMeBzImd_PRibTrfase"/>
</dbReference>
<keyword evidence="5 10" id="KW-0169">Cobalamin biosynthesis</keyword>
<name>A0A410JZ32_9BACT</name>
<dbReference type="FunFam" id="3.40.50.10210:FF:000001">
    <property type="entry name" value="Nicotinate-nucleotide--dimethylbenzimidazole phosphoribosyltransferase"/>
    <property type="match status" value="1"/>
</dbReference>
<feature type="active site" description="Proton acceptor" evidence="10">
    <location>
        <position position="323"/>
    </location>
</feature>
<dbReference type="InterPro" id="IPR023195">
    <property type="entry name" value="Nict_dMeBzImd_PRibTrfase_N"/>
</dbReference>
<dbReference type="GO" id="GO:0009236">
    <property type="term" value="P:cobalamin biosynthetic process"/>
    <property type="evidence" value="ECO:0007669"/>
    <property type="project" value="UniProtKB-UniRule"/>
</dbReference>
<dbReference type="HAMAP" id="MF_00230">
    <property type="entry name" value="CobT"/>
    <property type="match status" value="1"/>
</dbReference>
<evidence type="ECO:0000256" key="9">
    <source>
        <dbReference type="ARBA" id="ARBA00047340"/>
    </source>
</evidence>
<dbReference type="AlphaFoldDB" id="A0A410JZ32"/>